<reference evidence="1 2" key="1">
    <citation type="submission" date="2018-03" db="EMBL/GenBank/DDBJ databases">
        <title>Complete genome sequence and methylome analysis of Pseudomonas mendocina NEB 698.</title>
        <authorList>
            <person name="Morgan R.D."/>
        </authorList>
    </citation>
    <scope>NUCLEOTIDE SEQUENCE [LARGE SCALE GENOMIC DNA]</scope>
    <source>
        <strain evidence="1 2">NEB698</strain>
    </source>
</reference>
<organism evidence="1 2">
    <name type="scientific">Ectopseudomonas mendocina</name>
    <name type="common">Pseudomonas mendocina</name>
    <dbReference type="NCBI Taxonomy" id="300"/>
    <lineage>
        <taxon>Bacteria</taxon>
        <taxon>Pseudomonadati</taxon>
        <taxon>Pseudomonadota</taxon>
        <taxon>Gammaproteobacteria</taxon>
        <taxon>Pseudomonadales</taxon>
        <taxon>Pseudomonadaceae</taxon>
        <taxon>Ectopseudomonas</taxon>
    </lineage>
</organism>
<name>A0A2R3QX94_ECTME</name>
<dbReference type="Pfam" id="PF13155">
    <property type="entry name" value="Toprim_2"/>
    <property type="match status" value="1"/>
</dbReference>
<evidence type="ECO:0000313" key="1">
    <source>
        <dbReference type="EMBL" id="AVO56387.1"/>
    </source>
</evidence>
<keyword evidence="1" id="KW-0378">Hydrolase</keyword>
<dbReference type="EMBL" id="CP027657">
    <property type="protein sequence ID" value="AVO56387.1"/>
    <property type="molecule type" value="Genomic_DNA"/>
</dbReference>
<keyword evidence="1" id="KW-0347">Helicase</keyword>
<protein>
    <submittedName>
        <fullName evidence="1">Bifunctional DNA primase/helicase</fullName>
    </submittedName>
</protein>
<dbReference type="STRING" id="1001585.MDS_2160"/>
<evidence type="ECO:0000313" key="2">
    <source>
        <dbReference type="Proteomes" id="UP000238327"/>
    </source>
</evidence>
<gene>
    <name evidence="1" type="ORF">C7A17_24430</name>
</gene>
<dbReference type="Proteomes" id="UP000238327">
    <property type="component" value="Chromosome"/>
</dbReference>
<sequence length="948" mass="107336">MQTKLRDEIVTRIQRDYPGLKPIRGTQYMRKGKCPACGKPELYTFTDSPWLLICGRGKCGAQYHVKDLYDDLFNDWSERAPATDQQPNATARAYLEFARGFRMELIEGWFTQENFWSRELGFGSATVRFPLAKGGYWERLIDRPERFGKQKARFAPGASYKGVWWCPPSLDLTTLDELHIVEGIFDAIALLHHDVPAVSAMSCNAFPEQSLRELKQACIDADRCLPTLVWALDNEPVARSYTRKWVAQARALGFTCEAALIPQRGKKVDWNDLHQRWAFIDDAEQRAERVAADLDEARYQGALLIADSASEKGLLMYQRNEWREFHFGFDNRLYWWSLDLDKYNKAVQAIEGDDKGEHRELSNAQIRERALRLSGSVNEIANCYFEALYFQRNEITDESWYYLRVDFPHGAPSVKNTFTATHIAAASEFKKRLLGMAAGAMFTGTGQQLEKIMKLQTYGIKTVETIDFVGYSRDHGCYVYGDIAVKDGQVYEANAEDYFEFGKLRIKTLQKGVTIRPSRDAKAYSSEWFELLWTCFGAQGAVALVWFFGSLFCEQIRARWQSFPFLEATGEAGAGKTTLLNLLWKLLGRPGYEGFDPMKSTKAGRSRLMGQVAGMPVVYLEADRHSDDKPHAKTFEWDELKDFFGGGTLATKGVKTAGNETYEPPFRGTIAISQNAAVVAHEAIMTRICKLHFVRPQVTPESRAAADKLNALDGDMLSHFLLLAIKAEAGVLDAFAEYFPGYESRLRRLHTHCWQCETPYATANESHACPNCGNTLRGYIRVERISKNHAMLLALLHCLRQVAPISDAQVSATQRQIITMALERQASISADHQHVAEFWEVFDFLEGLDGEGPVVNHSNNAEKGEIAINLNDFYERAQEHKQKLPDINVLRDLLKESRSRKFVDANVAVASAVRKHQAKRNNLTVFKSPTVKCWIFQQHPKAGAATPA</sequence>
<keyword evidence="1" id="KW-0067">ATP-binding</keyword>
<proteinExistence type="predicted"/>
<dbReference type="OrthoDB" id="5618772at2"/>
<dbReference type="Gene3D" id="3.40.1360.10">
    <property type="match status" value="1"/>
</dbReference>
<dbReference type="GO" id="GO:0004386">
    <property type="term" value="F:helicase activity"/>
    <property type="evidence" value="ECO:0007669"/>
    <property type="project" value="UniProtKB-KW"/>
</dbReference>
<accession>A0A2R3QX94</accession>
<dbReference type="InterPro" id="IPR034154">
    <property type="entry name" value="TOPRIM_DnaG/twinkle"/>
</dbReference>
<keyword evidence="1" id="KW-0547">Nucleotide-binding</keyword>
<dbReference type="RefSeq" id="WP_106743159.1">
    <property type="nucleotide sequence ID" value="NZ_CP027657.1"/>
</dbReference>
<dbReference type="CDD" id="cd01029">
    <property type="entry name" value="TOPRIM_primases"/>
    <property type="match status" value="1"/>
</dbReference>
<dbReference type="AlphaFoldDB" id="A0A2R3QX94"/>